<gene>
    <name evidence="2" type="ORF">MARGE09_P1352</name>
</gene>
<dbReference type="RefSeq" id="WP_236986626.1">
    <property type="nucleotide sequence ID" value="NZ_AP023086.1"/>
</dbReference>
<protein>
    <submittedName>
        <fullName evidence="2">Uncharacterized protein</fullName>
    </submittedName>
</protein>
<name>A0AAN1WGG1_9GAMM</name>
<sequence>MNISTYIKSSVLIAILTFSHSAAAVPGLGGLYDWWSGTAHFGNHDRMAQGRSYTSCTQDLYTQRNIGVNMQNLTFTGFTPCKKSPYPKNYLLPMAIHAPDKTALQILDLEDEFKINDYRKEVKAAVSVYEDKKRASNKDEFKTSDSELEYIDLMLFLPLEAQVMQLNKAYNIDIFKQKVKSILDAESIEAIPALQR</sequence>
<proteinExistence type="predicted"/>
<dbReference type="AlphaFoldDB" id="A0AAN1WGG1"/>
<dbReference type="Proteomes" id="UP001320119">
    <property type="component" value="Chromosome"/>
</dbReference>
<evidence type="ECO:0000256" key="1">
    <source>
        <dbReference type="SAM" id="SignalP"/>
    </source>
</evidence>
<dbReference type="KEGG" id="marq:MARGE09_P1352"/>
<evidence type="ECO:0000313" key="3">
    <source>
        <dbReference type="Proteomes" id="UP001320119"/>
    </source>
</evidence>
<feature type="signal peptide" evidence="1">
    <location>
        <begin position="1"/>
        <end position="24"/>
    </location>
</feature>
<accession>A0AAN1WGG1</accession>
<evidence type="ECO:0000313" key="2">
    <source>
        <dbReference type="EMBL" id="BCD97151.1"/>
    </source>
</evidence>
<reference evidence="2 3" key="1">
    <citation type="journal article" date="2022" name="IScience">
        <title>An ultrasensitive nanofiber-based assay for enzymatic hydrolysis and deep-sea microbial degradation of cellulose.</title>
        <authorList>
            <person name="Tsudome M."/>
            <person name="Tachioka M."/>
            <person name="Miyazaki M."/>
            <person name="Uchimura K."/>
            <person name="Tsuda M."/>
            <person name="Takaki Y."/>
            <person name="Deguchi S."/>
        </authorList>
    </citation>
    <scope>NUCLEOTIDE SEQUENCE [LARGE SCALE GENOMIC DNA]</scope>
    <source>
        <strain evidence="2 3">GE09</strain>
    </source>
</reference>
<dbReference type="EMBL" id="AP023086">
    <property type="protein sequence ID" value="BCD97151.1"/>
    <property type="molecule type" value="Genomic_DNA"/>
</dbReference>
<feature type="chain" id="PRO_5042826499" evidence="1">
    <location>
        <begin position="25"/>
        <end position="196"/>
    </location>
</feature>
<keyword evidence="3" id="KW-1185">Reference proteome</keyword>
<organism evidence="2 3">
    <name type="scientific">Marinagarivorans cellulosilyticus</name>
    <dbReference type="NCBI Taxonomy" id="2721545"/>
    <lineage>
        <taxon>Bacteria</taxon>
        <taxon>Pseudomonadati</taxon>
        <taxon>Pseudomonadota</taxon>
        <taxon>Gammaproteobacteria</taxon>
        <taxon>Cellvibrionales</taxon>
        <taxon>Cellvibrionaceae</taxon>
        <taxon>Marinagarivorans</taxon>
    </lineage>
</organism>
<keyword evidence="1" id="KW-0732">Signal</keyword>